<proteinExistence type="predicted"/>
<dbReference type="Gene3D" id="3.30.1120.90">
    <property type="entry name" value="Nucleosome assembly protein"/>
    <property type="match status" value="1"/>
</dbReference>
<dbReference type="InterPro" id="IPR037231">
    <property type="entry name" value="NAP-like_sf"/>
</dbReference>
<keyword evidence="2" id="KW-1185">Reference proteome</keyword>
<dbReference type="AlphaFoldDB" id="A0A0F9ZBA2"/>
<dbReference type="VEuPathDB" id="MicrosporidiaDB:AAJ76_3800034233"/>
<reference evidence="1 2" key="1">
    <citation type="journal article" date="2015" name="Environ. Microbiol.">
        <title>Genome analyses suggest the presence of polyploidy and recent human-driven expansions in eight global populations of the honeybee pathogen Nosema ceranae.</title>
        <authorList>
            <person name="Pelin A."/>
            <person name="Selman M."/>
            <person name="Aris-Brosou S."/>
            <person name="Farinelli L."/>
            <person name="Corradi N."/>
        </authorList>
    </citation>
    <scope>NUCLEOTIDE SEQUENCE [LARGE SCALE GENOMIC DNA]</scope>
    <source>
        <strain evidence="1 2">PA08 1199</strain>
    </source>
</reference>
<accession>A0A0F9ZBA2</accession>
<dbReference type="GeneID" id="36320348"/>
<dbReference type="OrthoDB" id="19419at2759"/>
<dbReference type="EMBL" id="JPQZ01000038">
    <property type="protein sequence ID" value="KKO74954.1"/>
    <property type="molecule type" value="Genomic_DNA"/>
</dbReference>
<dbReference type="VEuPathDB" id="MicrosporidiaDB:NCER_100814"/>
<comment type="caution">
    <text evidence="1">The sequence shown here is derived from an EMBL/GenBank/DDBJ whole genome shotgun (WGS) entry which is preliminary data.</text>
</comment>
<dbReference type="RefSeq" id="XP_024330696.1">
    <property type="nucleotide sequence ID" value="XM_024475407.1"/>
</dbReference>
<evidence type="ECO:0000313" key="1">
    <source>
        <dbReference type="EMBL" id="KKO74954.1"/>
    </source>
</evidence>
<dbReference type="Proteomes" id="UP000034350">
    <property type="component" value="Unassembled WGS sequence"/>
</dbReference>
<name>A0A0F9ZBA2_9MICR</name>
<sequence>MYDLTVLEDIQQELDKQHTLQAQKEFELAIEGFNRIKNLLNQRDDLLLSKQEDGLFTEFWTKAFENFGVNEEILPYIDSKLDLSWLKSFKVEYRKEYICCIKIELFPNEYIENEYLEKKMGANEIESTKVIWKNNDKCIFFQFFDTDDDDWEVFDFMYEVYRDAYYWYSLESE</sequence>
<dbReference type="SUPFAM" id="SSF143113">
    <property type="entry name" value="NAP-like"/>
    <property type="match status" value="1"/>
</dbReference>
<organism evidence="1 2">
    <name type="scientific">Vairimorpha ceranae</name>
    <dbReference type="NCBI Taxonomy" id="40302"/>
    <lineage>
        <taxon>Eukaryota</taxon>
        <taxon>Fungi</taxon>
        <taxon>Fungi incertae sedis</taxon>
        <taxon>Microsporidia</taxon>
        <taxon>Nosematidae</taxon>
        <taxon>Vairimorpha</taxon>
    </lineage>
</organism>
<evidence type="ECO:0000313" key="2">
    <source>
        <dbReference type="Proteomes" id="UP000034350"/>
    </source>
</evidence>
<dbReference type="VEuPathDB" id="MicrosporidiaDB:G9O61_00g015140"/>
<protein>
    <submittedName>
        <fullName evidence="1">Belongs to the nap set family</fullName>
    </submittedName>
</protein>
<gene>
    <name evidence="1" type="ORF">AAJ76_3800034233</name>
</gene>